<dbReference type="GO" id="GO:0005886">
    <property type="term" value="C:plasma membrane"/>
    <property type="evidence" value="ECO:0007669"/>
    <property type="project" value="TreeGrafter"/>
</dbReference>
<keyword evidence="3 6" id="KW-0597">Phosphoprotein</keyword>
<dbReference type="PROSITE" id="PS50109">
    <property type="entry name" value="HIS_KIN"/>
    <property type="match status" value="1"/>
</dbReference>
<dbReference type="InterPro" id="IPR036097">
    <property type="entry name" value="HisK_dim/P_sf"/>
</dbReference>
<evidence type="ECO:0000256" key="3">
    <source>
        <dbReference type="ARBA" id="ARBA00022553"/>
    </source>
</evidence>
<dbReference type="CDD" id="cd17546">
    <property type="entry name" value="REC_hyHK_CKI1_RcsC-like"/>
    <property type="match status" value="1"/>
</dbReference>
<proteinExistence type="predicted"/>
<dbReference type="Proteomes" id="UP000799421">
    <property type="component" value="Unassembled WGS sequence"/>
</dbReference>
<dbReference type="CDD" id="cd00075">
    <property type="entry name" value="HATPase"/>
    <property type="match status" value="1"/>
</dbReference>
<feature type="domain" description="Histidine kinase" evidence="7">
    <location>
        <begin position="242"/>
        <end position="501"/>
    </location>
</feature>
<dbReference type="GO" id="GO:0009927">
    <property type="term" value="F:histidine phosphotransfer kinase activity"/>
    <property type="evidence" value="ECO:0007669"/>
    <property type="project" value="TreeGrafter"/>
</dbReference>
<dbReference type="SMART" id="SM00387">
    <property type="entry name" value="HATPase_c"/>
    <property type="match status" value="1"/>
</dbReference>
<dbReference type="InterPro" id="IPR004358">
    <property type="entry name" value="Sig_transdc_His_kin-like_C"/>
</dbReference>
<organism evidence="9 10">
    <name type="scientific">Piedraia hortae CBS 480.64</name>
    <dbReference type="NCBI Taxonomy" id="1314780"/>
    <lineage>
        <taxon>Eukaryota</taxon>
        <taxon>Fungi</taxon>
        <taxon>Dikarya</taxon>
        <taxon>Ascomycota</taxon>
        <taxon>Pezizomycotina</taxon>
        <taxon>Dothideomycetes</taxon>
        <taxon>Dothideomycetidae</taxon>
        <taxon>Capnodiales</taxon>
        <taxon>Piedraiaceae</taxon>
        <taxon>Piedraia</taxon>
    </lineage>
</organism>
<dbReference type="Gene3D" id="3.40.50.2300">
    <property type="match status" value="1"/>
</dbReference>
<evidence type="ECO:0000256" key="4">
    <source>
        <dbReference type="ARBA" id="ARBA00022679"/>
    </source>
</evidence>
<dbReference type="SMART" id="SM00448">
    <property type="entry name" value="REC"/>
    <property type="match status" value="1"/>
</dbReference>
<dbReference type="SUPFAM" id="SSF47384">
    <property type="entry name" value="Homodimeric domain of signal transducing histidine kinase"/>
    <property type="match status" value="1"/>
</dbReference>
<dbReference type="EC" id="2.7.13.3" evidence="2"/>
<dbReference type="PROSITE" id="PS50110">
    <property type="entry name" value="RESPONSE_REGULATORY"/>
    <property type="match status" value="1"/>
</dbReference>
<evidence type="ECO:0000259" key="8">
    <source>
        <dbReference type="PROSITE" id="PS50110"/>
    </source>
</evidence>
<feature type="domain" description="Response regulatory" evidence="8">
    <location>
        <begin position="528"/>
        <end position="647"/>
    </location>
</feature>
<dbReference type="Gene3D" id="3.30.565.10">
    <property type="entry name" value="Histidine kinase-like ATPase, C-terminal domain"/>
    <property type="match status" value="1"/>
</dbReference>
<evidence type="ECO:0000256" key="5">
    <source>
        <dbReference type="ARBA" id="ARBA00022777"/>
    </source>
</evidence>
<dbReference type="PRINTS" id="PR00344">
    <property type="entry name" value="BCTRLSENSOR"/>
</dbReference>
<dbReference type="Pfam" id="PF00072">
    <property type="entry name" value="Response_reg"/>
    <property type="match status" value="1"/>
</dbReference>
<dbReference type="SUPFAM" id="SSF52172">
    <property type="entry name" value="CheY-like"/>
    <property type="match status" value="1"/>
</dbReference>
<dbReference type="CDD" id="cd00082">
    <property type="entry name" value="HisKA"/>
    <property type="match status" value="1"/>
</dbReference>
<dbReference type="Gene3D" id="1.10.287.130">
    <property type="match status" value="1"/>
</dbReference>
<keyword evidence="4" id="KW-0808">Transferase</keyword>
<sequence length="649" mass="72478">MASVQRETICFPQFGTVNTLHSGDAFESELRRFYDEDESEALDAVMQLKAGLRTLPSSCFWEAFTEGLSKLVGADMSFVAKRALVDDNDTAVEMPPLGEPGSCLMAVAIHHHARDGQKMTSKGIKFESYDCPCAYMRHDKVFLIPEKLNEFITRNPNQTPIVAESYLAVPLYSEGKCFAHFGALWSKEAASSRKLSWGITEMLMHALEDIAVQRLLEDSRQPLVVHHEDVSPAQTLQPLARPLSHELRTPLHGVMGTLEAMRSNVEEISRMDPKFERLLHELKGNIEDAMGSSRRAVEAADNVIRSCESDEPRKRRWSEAFPDTDVRKVISNVVDTVLATGCRPESSNVIESENGEVIKVHSTSQDGEPINYTLQWTVSPEASYFPTDEHDLSKIASCLISNGLKFTHDKVTIHASIENNLFLLQVTDNGPGIPQSYLPNLFKPFSQFDASLSRLREGLGLGLTVAQKIAHRCNGNITCLHTSTTDPNRGSTFQLSLPIPNIQKRHSPVRHQARLPLRSTPKAFRQFTILVVEDNRISSKILVSMLKKIFPENAKILAAGSGEAALSLLDAMTQTPTIVLMDLWMPRMDGYETARRIRERGDECRICAVSADNTREARERAREVGMREVLVKPFSKAELRRVVEGLVEG</sequence>
<evidence type="ECO:0000259" key="7">
    <source>
        <dbReference type="PROSITE" id="PS50109"/>
    </source>
</evidence>
<evidence type="ECO:0000313" key="10">
    <source>
        <dbReference type="Proteomes" id="UP000799421"/>
    </source>
</evidence>
<dbReference type="InterPro" id="IPR001789">
    <property type="entry name" value="Sig_transdc_resp-reg_receiver"/>
</dbReference>
<dbReference type="GO" id="GO:0000155">
    <property type="term" value="F:phosphorelay sensor kinase activity"/>
    <property type="evidence" value="ECO:0007669"/>
    <property type="project" value="InterPro"/>
</dbReference>
<dbReference type="PANTHER" id="PTHR43047:SF2">
    <property type="entry name" value="HISTIDINE KINASE M7"/>
    <property type="match status" value="1"/>
</dbReference>
<evidence type="ECO:0000313" key="9">
    <source>
        <dbReference type="EMBL" id="KAF2863545.1"/>
    </source>
</evidence>
<reference evidence="9" key="1">
    <citation type="journal article" date="2020" name="Stud. Mycol.">
        <title>101 Dothideomycetes genomes: a test case for predicting lifestyles and emergence of pathogens.</title>
        <authorList>
            <person name="Haridas S."/>
            <person name="Albert R."/>
            <person name="Binder M."/>
            <person name="Bloem J."/>
            <person name="Labutti K."/>
            <person name="Salamov A."/>
            <person name="Andreopoulos B."/>
            <person name="Baker S."/>
            <person name="Barry K."/>
            <person name="Bills G."/>
            <person name="Bluhm B."/>
            <person name="Cannon C."/>
            <person name="Castanera R."/>
            <person name="Culley D."/>
            <person name="Daum C."/>
            <person name="Ezra D."/>
            <person name="Gonzalez J."/>
            <person name="Henrissat B."/>
            <person name="Kuo A."/>
            <person name="Liang C."/>
            <person name="Lipzen A."/>
            <person name="Lutzoni F."/>
            <person name="Magnuson J."/>
            <person name="Mondo S."/>
            <person name="Nolan M."/>
            <person name="Ohm R."/>
            <person name="Pangilinan J."/>
            <person name="Park H.-J."/>
            <person name="Ramirez L."/>
            <person name="Alfaro M."/>
            <person name="Sun H."/>
            <person name="Tritt A."/>
            <person name="Yoshinaga Y."/>
            <person name="Zwiers L.-H."/>
            <person name="Turgeon B."/>
            <person name="Goodwin S."/>
            <person name="Spatafora J."/>
            <person name="Crous P."/>
            <person name="Grigoriev I."/>
        </authorList>
    </citation>
    <scope>NUCLEOTIDE SEQUENCE</scope>
    <source>
        <strain evidence="9">CBS 480.64</strain>
    </source>
</reference>
<accession>A0A6A7C979</accession>
<dbReference type="InterPro" id="IPR005467">
    <property type="entry name" value="His_kinase_dom"/>
</dbReference>
<dbReference type="InterPro" id="IPR003594">
    <property type="entry name" value="HATPase_dom"/>
</dbReference>
<feature type="modified residue" description="4-aspartylphosphate" evidence="6">
    <location>
        <position position="582"/>
    </location>
</feature>
<dbReference type="SUPFAM" id="SSF55874">
    <property type="entry name" value="ATPase domain of HSP90 chaperone/DNA topoisomerase II/histidine kinase"/>
    <property type="match status" value="1"/>
</dbReference>
<dbReference type="PANTHER" id="PTHR43047">
    <property type="entry name" value="TWO-COMPONENT HISTIDINE PROTEIN KINASE"/>
    <property type="match status" value="1"/>
</dbReference>
<dbReference type="EMBL" id="MU005960">
    <property type="protein sequence ID" value="KAF2863545.1"/>
    <property type="molecule type" value="Genomic_DNA"/>
</dbReference>
<dbReference type="InterPro" id="IPR036890">
    <property type="entry name" value="HATPase_C_sf"/>
</dbReference>
<dbReference type="InterPro" id="IPR003661">
    <property type="entry name" value="HisK_dim/P_dom"/>
</dbReference>
<dbReference type="AlphaFoldDB" id="A0A6A7C979"/>
<keyword evidence="5" id="KW-0418">Kinase</keyword>
<comment type="catalytic activity">
    <reaction evidence="1">
        <text>ATP + protein L-histidine = ADP + protein N-phospho-L-histidine.</text>
        <dbReference type="EC" id="2.7.13.3"/>
    </reaction>
</comment>
<keyword evidence="10" id="KW-1185">Reference proteome</keyword>
<evidence type="ECO:0000256" key="6">
    <source>
        <dbReference type="PROSITE-ProRule" id="PRU00169"/>
    </source>
</evidence>
<evidence type="ECO:0000256" key="2">
    <source>
        <dbReference type="ARBA" id="ARBA00012438"/>
    </source>
</evidence>
<dbReference type="Pfam" id="PF02518">
    <property type="entry name" value="HATPase_c"/>
    <property type="match status" value="1"/>
</dbReference>
<dbReference type="OrthoDB" id="60033at2759"/>
<gene>
    <name evidence="9" type="ORF">K470DRAFT_261933</name>
</gene>
<evidence type="ECO:0000256" key="1">
    <source>
        <dbReference type="ARBA" id="ARBA00000085"/>
    </source>
</evidence>
<dbReference type="InterPro" id="IPR011006">
    <property type="entry name" value="CheY-like_superfamily"/>
</dbReference>
<name>A0A6A7C979_9PEZI</name>
<protein>
    <recommendedName>
        <fullName evidence="2">histidine kinase</fullName>
        <ecNumber evidence="2">2.7.13.3</ecNumber>
    </recommendedName>
</protein>